<dbReference type="EMBL" id="AK358117">
    <property type="protein sequence ID" value="BAJ89331.1"/>
    <property type="molecule type" value="mRNA"/>
</dbReference>
<feature type="non-terminal residue" evidence="2">
    <location>
        <position position="277"/>
    </location>
</feature>
<evidence type="ECO:0000256" key="1">
    <source>
        <dbReference type="SAM" id="MobiDB-lite"/>
    </source>
</evidence>
<reference evidence="2" key="1">
    <citation type="journal article" date="2011" name="Plant Physiol.">
        <title>Comprehensive sequence analysis of 24,783 barley full-length cDNAs derived from 12 clone libraries.</title>
        <authorList>
            <person name="Matsumoto T."/>
            <person name="Tanaka T."/>
            <person name="Sakai H."/>
            <person name="Amano N."/>
            <person name="Kanamori H."/>
            <person name="Kurita K."/>
            <person name="Kikuta A."/>
            <person name="Kamiya K."/>
            <person name="Yamamoto M."/>
            <person name="Ikawa H."/>
            <person name="Fujii N."/>
            <person name="Hori K."/>
            <person name="Itoh T."/>
            <person name="Sato K."/>
        </authorList>
    </citation>
    <scope>NUCLEOTIDE SEQUENCE</scope>
    <source>
        <tissue evidence="2">Shoot</tissue>
    </source>
</reference>
<name>F2D2L0_HORVV</name>
<feature type="region of interest" description="Disordered" evidence="1">
    <location>
        <begin position="131"/>
        <end position="153"/>
    </location>
</feature>
<sequence length="277" mass="30454">TLLESRPRHGQRPLPLLVRPGRARRGSRGEAGVLGRADEARRSFWRAVHHGQRRHGGGSRPSRLLRRLLLHRPPDPSAIAGRGAAGGADLLRAPRGPVLQLPGAHRSLARVAVAGPDQGVSRRRVVSVRIRHRRRRHGAHQGPPGVHRKGDHVGRWRREEVRRGGAGTAMQHAGAEETLHAAGGGEAAAAVVAGARDDLRGQEEKDADMPSSVRLLGLAKESKIHGQPRVHYSQKWVVYFLTGLSIEREMGFSVSVSLNCSYFFFFFKDERQACRIV</sequence>
<evidence type="ECO:0000313" key="2">
    <source>
        <dbReference type="EMBL" id="BAJ89331.1"/>
    </source>
</evidence>
<accession>F2D2L0</accession>
<organism evidence="2">
    <name type="scientific">Hordeum vulgare subsp. vulgare</name>
    <name type="common">Domesticated barley</name>
    <dbReference type="NCBI Taxonomy" id="112509"/>
    <lineage>
        <taxon>Eukaryota</taxon>
        <taxon>Viridiplantae</taxon>
        <taxon>Streptophyta</taxon>
        <taxon>Embryophyta</taxon>
        <taxon>Tracheophyta</taxon>
        <taxon>Spermatophyta</taxon>
        <taxon>Magnoliopsida</taxon>
        <taxon>Liliopsida</taxon>
        <taxon>Poales</taxon>
        <taxon>Poaceae</taxon>
        <taxon>BOP clade</taxon>
        <taxon>Pooideae</taxon>
        <taxon>Triticodae</taxon>
        <taxon>Triticeae</taxon>
        <taxon>Hordeinae</taxon>
        <taxon>Hordeum</taxon>
    </lineage>
</organism>
<feature type="non-terminal residue" evidence="2">
    <location>
        <position position="1"/>
    </location>
</feature>
<dbReference type="AlphaFoldDB" id="F2D2L0"/>
<protein>
    <submittedName>
        <fullName evidence="2">Predicted protein</fullName>
    </submittedName>
</protein>
<proteinExistence type="evidence at transcript level"/>